<dbReference type="InterPro" id="IPR042047">
    <property type="entry name" value="SleB_dom1"/>
</dbReference>
<evidence type="ECO:0000313" key="2">
    <source>
        <dbReference type="EMBL" id="ROT98128.1"/>
    </source>
</evidence>
<gene>
    <name evidence="2" type="ORF">EAT49_17255</name>
</gene>
<dbReference type="AlphaFoldDB" id="A0A3N2QSE1"/>
<accession>A0A3N2QSE1</accession>
<organism evidence="2 3">
    <name type="scientific">Histidinibacterium lentulum</name>
    <dbReference type="NCBI Taxonomy" id="2480588"/>
    <lineage>
        <taxon>Bacteria</taxon>
        <taxon>Pseudomonadati</taxon>
        <taxon>Pseudomonadota</taxon>
        <taxon>Alphaproteobacteria</taxon>
        <taxon>Rhodobacterales</taxon>
        <taxon>Paracoccaceae</taxon>
        <taxon>Histidinibacterium</taxon>
    </lineage>
</organism>
<evidence type="ECO:0000259" key="1">
    <source>
        <dbReference type="Pfam" id="PF07486"/>
    </source>
</evidence>
<sequence>MKTRLTDLLGAEHASLQEVAPARLEALTAERLSTRSPAAAGPAALYEESALAALPVASGSAQWRCLTEALYFEARGESLRGLFGVAEVILNRVDDPRYPDTICGVVNEGTGRIHACQFSYTCDGIPETVRDQASWHRVGKVARLMMDGAESDLTGGATHYHTRAVNPSWASRFPRTTTIGVHHFYRWPLRTASN</sequence>
<dbReference type="Gene3D" id="1.10.10.2520">
    <property type="entry name" value="Cell wall hydrolase SleB, domain 1"/>
    <property type="match status" value="1"/>
</dbReference>
<dbReference type="GO" id="GO:0016787">
    <property type="term" value="F:hydrolase activity"/>
    <property type="evidence" value="ECO:0007669"/>
    <property type="project" value="UniProtKB-KW"/>
</dbReference>
<proteinExistence type="predicted"/>
<dbReference type="InterPro" id="IPR011105">
    <property type="entry name" value="Cell_wall_hydrolase_SleB"/>
</dbReference>
<keyword evidence="2" id="KW-0378">Hydrolase</keyword>
<dbReference type="RefSeq" id="WP_123643559.1">
    <property type="nucleotide sequence ID" value="NZ_ML119090.1"/>
</dbReference>
<keyword evidence="3" id="KW-1185">Reference proteome</keyword>
<dbReference type="Pfam" id="PF07486">
    <property type="entry name" value="Hydrolase_2"/>
    <property type="match status" value="1"/>
</dbReference>
<dbReference type="Proteomes" id="UP000268016">
    <property type="component" value="Unassembled WGS sequence"/>
</dbReference>
<dbReference type="EMBL" id="RDRB01000010">
    <property type="protein sequence ID" value="ROT98128.1"/>
    <property type="molecule type" value="Genomic_DNA"/>
</dbReference>
<comment type="caution">
    <text evidence="2">The sequence shown here is derived from an EMBL/GenBank/DDBJ whole genome shotgun (WGS) entry which is preliminary data.</text>
</comment>
<protein>
    <submittedName>
        <fullName evidence="2">Cell wall hydrolase</fullName>
    </submittedName>
</protein>
<dbReference type="OrthoDB" id="9785345at2"/>
<reference evidence="2 3" key="1">
    <citation type="submission" date="2018-10" db="EMBL/GenBank/DDBJ databases">
        <title>Histidinibacterium lentulum gen. nov., sp. nov., a marine bacterium from the culture broth of Picochlorum sp. 122.</title>
        <authorList>
            <person name="Wang G."/>
        </authorList>
    </citation>
    <scope>NUCLEOTIDE SEQUENCE [LARGE SCALE GENOMIC DNA]</scope>
    <source>
        <strain evidence="2 3">B17</strain>
    </source>
</reference>
<name>A0A3N2QSE1_9RHOB</name>
<feature type="domain" description="Cell wall hydrolase SleB" evidence="1">
    <location>
        <begin position="76"/>
        <end position="185"/>
    </location>
</feature>
<evidence type="ECO:0000313" key="3">
    <source>
        <dbReference type="Proteomes" id="UP000268016"/>
    </source>
</evidence>